<dbReference type="SMART" id="SM00267">
    <property type="entry name" value="GGDEF"/>
    <property type="match status" value="1"/>
</dbReference>
<dbReference type="Gene3D" id="3.30.450.40">
    <property type="match status" value="1"/>
</dbReference>
<dbReference type="FunFam" id="3.20.20.450:FF:000001">
    <property type="entry name" value="Cyclic di-GMP phosphodiesterase yahA"/>
    <property type="match status" value="1"/>
</dbReference>
<dbReference type="Pfam" id="PF00989">
    <property type="entry name" value="PAS"/>
    <property type="match status" value="1"/>
</dbReference>
<gene>
    <name evidence="5" type="ordered locus">Cyast_0561</name>
</gene>
<dbReference type="InterPro" id="IPR013767">
    <property type="entry name" value="PAS_fold"/>
</dbReference>
<dbReference type="GO" id="GO:0006355">
    <property type="term" value="P:regulation of DNA-templated transcription"/>
    <property type="evidence" value="ECO:0007669"/>
    <property type="project" value="InterPro"/>
</dbReference>
<dbReference type="HOGENOM" id="CLU_000445_70_68_3"/>
<dbReference type="InterPro" id="IPR035965">
    <property type="entry name" value="PAS-like_dom_sf"/>
</dbReference>
<dbReference type="STRING" id="292563.Cyast_0561"/>
<dbReference type="BioCyc" id="CSTA292563:G1353-566-MONOMER"/>
<dbReference type="AlphaFoldDB" id="K9YI58"/>
<dbReference type="KEGG" id="csn:Cyast_0561"/>
<dbReference type="SUPFAM" id="SSF55785">
    <property type="entry name" value="PYP-like sensor domain (PAS domain)"/>
    <property type="match status" value="3"/>
</dbReference>
<dbReference type="PROSITE" id="PS50887">
    <property type="entry name" value="GGDEF"/>
    <property type="match status" value="1"/>
</dbReference>
<organism evidence="5 6">
    <name type="scientific">Cyanobacterium stanieri (strain ATCC 29140 / PCC 7202)</name>
    <dbReference type="NCBI Taxonomy" id="292563"/>
    <lineage>
        <taxon>Bacteria</taxon>
        <taxon>Bacillati</taxon>
        <taxon>Cyanobacteriota</taxon>
        <taxon>Cyanophyceae</taxon>
        <taxon>Oscillatoriophycideae</taxon>
        <taxon>Chroococcales</taxon>
        <taxon>Geminocystaceae</taxon>
        <taxon>Cyanobacterium</taxon>
    </lineage>
</organism>
<dbReference type="EMBL" id="CP003940">
    <property type="protein sequence ID" value="AFZ46539.1"/>
    <property type="molecule type" value="Genomic_DNA"/>
</dbReference>
<evidence type="ECO:0000313" key="5">
    <source>
        <dbReference type="EMBL" id="AFZ46539.1"/>
    </source>
</evidence>
<dbReference type="Proteomes" id="UP000010483">
    <property type="component" value="Chromosome"/>
</dbReference>
<sequence>MYLLWSLILSLFAINIILTYVVIKQRNNSIILKHKLDLKSYQLLSFEEKNNFLQQESDYQKLIADELKKIDLIDSPYYYIELIKNISSLLDVSHSYYFEYLPRDNKFKLKYSTGLNKQQYPHTVCNIHDNELGFLWSSEETHLIFEKLKNEKRFKFNFSVDEYNLNSGAIFTVVHPYSDEKIGIVGFYSEEENIFNELEINLINSYIHFLQQNRIHLDKNNTLDLLDKGVNFILNGLVILDATKVDYPIIYVNDCFLNITGYQKDDVLGKNYSSLFHQNSSEYGLENLTSAIARGKETNVIIKNYRQTGELYWSEVYLYPICKQKKLTNFIIIERDVTQEYNYQSSFDISSHQSRYFEEKLQEINEIQYDLNQDLTTNLSQCLSYACEILGMQIGVVMEVSEYKSLIIGQYFSFSDQLFFDNEYSLMHILSREICTIKDTIYNGYSTHFNSLTNDNFINNLSVTSYLATPIWINGSIYGTIHLFDIDNNVHYFREQKYLLEAIAHSIAKAIIAEEKELEKEYIRVALEESQERLKGVLFSLEDVIWSIHPQTLQLIYINTAATNLYECELSLFFQKRCFWLELVHPEDKERVKDYYSKILNIAIFDQDSNSHDIEYRIISCNGEEKYVRDRAYLVFDNYKKLIRIDGIITDITKKNLTQKALKKSERELQLIFELAPIGMMITNKKGVIQKTNNSLCQLLNYSSTELINQNEKILYHPDDVSKNYFFLESILKDTQQQYSQERRYISKNGTVIHTMVDITILRNARGEILQLIQQIVDISQIKNMQEQMLHDSMYDSLTGLANRFLLMDRLAQTLKRCDRNPHELCAILLIDIDNFKKVNDSMGHNIGDQLLSIIASKIISCVSEKDTVARVSGDEFVILLEELESPNQARKVAENIINICDTDYYLENHYVASSVSIGITLSSIGYENAEQMIRDADLTMHEAKTVGKNCYQLFKPIMHKELVQKLQLESYLRKALENNELELFYQPIINLKTSQVAGFEALIRWFHPELGFISPVKFIPLAEENGLIVSLGDWIFRTAAFQAKQWQDKYPQLNLSVAINVSSKQLLEHDFLGKIDRCVAQTGVNPLLLKLEITESVLMDNFQTAKYILDNIQTRHLKISLDDFGTGYSSLSYLHALPFNTLKIDRAFIESINREHERNAIVEAIVSLAHNLSLDVVAEGIELPIQEEILKEIGCDYGQGYYYAKPMSASLADSFIEQWNSR</sequence>
<name>K9YI58_CYASC</name>
<dbReference type="SMART" id="SM00086">
    <property type="entry name" value="PAC"/>
    <property type="match status" value="3"/>
</dbReference>
<evidence type="ECO:0000259" key="4">
    <source>
        <dbReference type="PROSITE" id="PS50887"/>
    </source>
</evidence>
<dbReference type="CDD" id="cd01948">
    <property type="entry name" value="EAL"/>
    <property type="match status" value="1"/>
</dbReference>
<dbReference type="InterPro" id="IPR003018">
    <property type="entry name" value="GAF"/>
</dbReference>
<dbReference type="Pfam" id="PF01590">
    <property type="entry name" value="GAF"/>
    <property type="match status" value="1"/>
</dbReference>
<accession>K9YI58</accession>
<dbReference type="Pfam" id="PF00563">
    <property type="entry name" value="EAL"/>
    <property type="match status" value="1"/>
</dbReference>
<dbReference type="SMART" id="SM00091">
    <property type="entry name" value="PAS"/>
    <property type="match status" value="3"/>
</dbReference>
<dbReference type="CDD" id="cd01949">
    <property type="entry name" value="GGDEF"/>
    <property type="match status" value="1"/>
</dbReference>
<dbReference type="InterPro" id="IPR001610">
    <property type="entry name" value="PAC"/>
</dbReference>
<feature type="domain" description="PAS" evidence="1">
    <location>
        <begin position="530"/>
        <end position="603"/>
    </location>
</feature>
<feature type="domain" description="EAL" evidence="3">
    <location>
        <begin position="966"/>
        <end position="1221"/>
    </location>
</feature>
<evidence type="ECO:0000259" key="3">
    <source>
        <dbReference type="PROSITE" id="PS50883"/>
    </source>
</evidence>
<dbReference type="Gene3D" id="3.30.70.270">
    <property type="match status" value="1"/>
</dbReference>
<dbReference type="InterPro" id="IPR001633">
    <property type="entry name" value="EAL_dom"/>
</dbReference>
<dbReference type="Gene3D" id="3.20.20.450">
    <property type="entry name" value="EAL domain"/>
    <property type="match status" value="1"/>
</dbReference>
<dbReference type="InterPro" id="IPR029787">
    <property type="entry name" value="Nucleotide_cyclase"/>
</dbReference>
<dbReference type="InterPro" id="IPR000160">
    <property type="entry name" value="GGDEF_dom"/>
</dbReference>
<dbReference type="PROSITE" id="PS50113">
    <property type="entry name" value="PAC"/>
    <property type="match status" value="2"/>
</dbReference>
<dbReference type="PROSITE" id="PS50112">
    <property type="entry name" value="PAS"/>
    <property type="match status" value="3"/>
</dbReference>
<feature type="domain" description="PAS" evidence="1">
    <location>
        <begin position="222"/>
        <end position="295"/>
    </location>
</feature>
<feature type="domain" description="GGDEF" evidence="4">
    <location>
        <begin position="824"/>
        <end position="957"/>
    </location>
</feature>
<dbReference type="PROSITE" id="PS50883">
    <property type="entry name" value="EAL"/>
    <property type="match status" value="1"/>
</dbReference>
<dbReference type="InterPro" id="IPR000700">
    <property type="entry name" value="PAS-assoc_C"/>
</dbReference>
<dbReference type="Gene3D" id="3.30.450.20">
    <property type="entry name" value="PAS domain"/>
    <property type="match status" value="3"/>
</dbReference>
<dbReference type="SUPFAM" id="SSF55073">
    <property type="entry name" value="Nucleotide cyclase"/>
    <property type="match status" value="1"/>
</dbReference>
<dbReference type="Pfam" id="PF00990">
    <property type="entry name" value="GGDEF"/>
    <property type="match status" value="1"/>
</dbReference>
<dbReference type="SMART" id="SM00065">
    <property type="entry name" value="GAF"/>
    <property type="match status" value="1"/>
</dbReference>
<feature type="domain" description="PAC" evidence="2">
    <location>
        <begin position="739"/>
        <end position="791"/>
    </location>
</feature>
<dbReference type="InterPro" id="IPR035919">
    <property type="entry name" value="EAL_sf"/>
</dbReference>
<dbReference type="PATRIC" id="fig|292563.3.peg.586"/>
<proteinExistence type="predicted"/>
<dbReference type="NCBIfam" id="TIGR00254">
    <property type="entry name" value="GGDEF"/>
    <property type="match status" value="1"/>
</dbReference>
<dbReference type="PANTHER" id="PTHR44757">
    <property type="entry name" value="DIGUANYLATE CYCLASE DGCP"/>
    <property type="match status" value="1"/>
</dbReference>
<dbReference type="SUPFAM" id="SSF141868">
    <property type="entry name" value="EAL domain-like"/>
    <property type="match status" value="1"/>
</dbReference>
<dbReference type="Pfam" id="PF08447">
    <property type="entry name" value="PAS_3"/>
    <property type="match status" value="1"/>
</dbReference>
<dbReference type="eggNOG" id="COG5001">
    <property type="taxonomic scope" value="Bacteria"/>
</dbReference>
<dbReference type="InterPro" id="IPR000014">
    <property type="entry name" value="PAS"/>
</dbReference>
<reference evidence="6" key="1">
    <citation type="journal article" date="2013" name="Proc. Natl. Acad. Sci. U.S.A.">
        <title>Improving the coverage of the cyanobacterial phylum using diversity-driven genome sequencing.</title>
        <authorList>
            <person name="Shih P.M."/>
            <person name="Wu D."/>
            <person name="Latifi A."/>
            <person name="Axen S.D."/>
            <person name="Fewer D.P."/>
            <person name="Talla E."/>
            <person name="Calteau A."/>
            <person name="Cai F."/>
            <person name="Tandeau de Marsac N."/>
            <person name="Rippka R."/>
            <person name="Herdman M."/>
            <person name="Sivonen K."/>
            <person name="Coursin T."/>
            <person name="Laurent T."/>
            <person name="Goodwin L."/>
            <person name="Nolan M."/>
            <person name="Davenport K.W."/>
            <person name="Han C.S."/>
            <person name="Rubin E.M."/>
            <person name="Eisen J.A."/>
            <person name="Woyke T."/>
            <person name="Gugger M."/>
            <person name="Kerfeld C.A."/>
        </authorList>
    </citation>
    <scope>NUCLEOTIDE SEQUENCE [LARGE SCALE GENOMIC DNA]</scope>
    <source>
        <strain evidence="6">ATCC 29140 / PCC 7202</strain>
    </source>
</reference>
<dbReference type="SUPFAM" id="SSF55781">
    <property type="entry name" value="GAF domain-like"/>
    <property type="match status" value="1"/>
</dbReference>
<dbReference type="PANTHER" id="PTHR44757:SF2">
    <property type="entry name" value="BIOFILM ARCHITECTURE MAINTENANCE PROTEIN MBAA"/>
    <property type="match status" value="1"/>
</dbReference>
<feature type="domain" description="PAC" evidence="2">
    <location>
        <begin position="612"/>
        <end position="664"/>
    </location>
</feature>
<dbReference type="InterPro" id="IPR029016">
    <property type="entry name" value="GAF-like_dom_sf"/>
</dbReference>
<evidence type="ECO:0000259" key="1">
    <source>
        <dbReference type="PROSITE" id="PS50112"/>
    </source>
</evidence>
<dbReference type="NCBIfam" id="TIGR00229">
    <property type="entry name" value="sensory_box"/>
    <property type="match status" value="2"/>
</dbReference>
<keyword evidence="6" id="KW-1185">Reference proteome</keyword>
<dbReference type="SMART" id="SM00052">
    <property type="entry name" value="EAL"/>
    <property type="match status" value="1"/>
</dbReference>
<evidence type="ECO:0000259" key="2">
    <source>
        <dbReference type="PROSITE" id="PS50113"/>
    </source>
</evidence>
<dbReference type="InterPro" id="IPR013655">
    <property type="entry name" value="PAS_fold_3"/>
</dbReference>
<dbReference type="InterPro" id="IPR043128">
    <property type="entry name" value="Rev_trsase/Diguanyl_cyclase"/>
</dbReference>
<feature type="domain" description="PAS" evidence="1">
    <location>
        <begin position="665"/>
        <end position="735"/>
    </location>
</feature>
<protein>
    <submittedName>
        <fullName evidence="5">Diguanylate cyclase/phosphodiesterase with PAS/PAC and GAF sensor(S)</fullName>
    </submittedName>
</protein>
<dbReference type="Pfam" id="PF13426">
    <property type="entry name" value="PAS_9"/>
    <property type="match status" value="1"/>
</dbReference>
<dbReference type="InterPro" id="IPR052155">
    <property type="entry name" value="Biofilm_reg_signaling"/>
</dbReference>
<evidence type="ECO:0000313" key="6">
    <source>
        <dbReference type="Proteomes" id="UP000010483"/>
    </source>
</evidence>
<dbReference type="CDD" id="cd00130">
    <property type="entry name" value="PAS"/>
    <property type="match status" value="3"/>
</dbReference>